<sequence length="145" mass="15238">MRRPGGAVSPAMKDTTGLGRSRERTTNLANQNNALSLRVVQEQPQAIHEVGAVERVAADAHTQALTQADLGRLVHGLVRERARPRHHADFALPVDVSRHDPNLALPGLDDARAVGTNQAGLVLIPDGTWASTASRIALAAPGGGT</sequence>
<dbReference type="AlphaFoldDB" id="A0A8H8DKI6"/>
<proteinExistence type="predicted"/>
<dbReference type="Proteomes" id="UP000673691">
    <property type="component" value="Unassembled WGS sequence"/>
</dbReference>
<organism evidence="2 3">
    <name type="scientific">Olpidium bornovanus</name>
    <dbReference type="NCBI Taxonomy" id="278681"/>
    <lineage>
        <taxon>Eukaryota</taxon>
        <taxon>Fungi</taxon>
        <taxon>Fungi incertae sedis</taxon>
        <taxon>Olpidiomycota</taxon>
        <taxon>Olpidiomycotina</taxon>
        <taxon>Olpidiomycetes</taxon>
        <taxon>Olpidiales</taxon>
        <taxon>Olpidiaceae</taxon>
        <taxon>Olpidium</taxon>
    </lineage>
</organism>
<reference evidence="2 3" key="1">
    <citation type="journal article" name="Sci. Rep.">
        <title>Genome-scale phylogenetic analyses confirm Olpidium as the closest living zoosporic fungus to the non-flagellated, terrestrial fungi.</title>
        <authorList>
            <person name="Chang Y."/>
            <person name="Rochon D."/>
            <person name="Sekimoto S."/>
            <person name="Wang Y."/>
            <person name="Chovatia M."/>
            <person name="Sandor L."/>
            <person name="Salamov A."/>
            <person name="Grigoriev I.V."/>
            <person name="Stajich J.E."/>
            <person name="Spatafora J.W."/>
        </authorList>
    </citation>
    <scope>NUCLEOTIDE SEQUENCE [LARGE SCALE GENOMIC DNA]</scope>
    <source>
        <strain evidence="2">S191</strain>
    </source>
</reference>
<protein>
    <submittedName>
        <fullName evidence="2">Uncharacterized protein</fullName>
    </submittedName>
</protein>
<feature type="region of interest" description="Disordered" evidence="1">
    <location>
        <begin position="1"/>
        <end position="22"/>
    </location>
</feature>
<keyword evidence="3" id="KW-1185">Reference proteome</keyword>
<dbReference type="EMBL" id="JAEFCI010003227">
    <property type="protein sequence ID" value="KAG5461723.1"/>
    <property type="molecule type" value="Genomic_DNA"/>
</dbReference>
<evidence type="ECO:0000256" key="1">
    <source>
        <dbReference type="SAM" id="MobiDB-lite"/>
    </source>
</evidence>
<evidence type="ECO:0000313" key="3">
    <source>
        <dbReference type="Proteomes" id="UP000673691"/>
    </source>
</evidence>
<comment type="caution">
    <text evidence="2">The sequence shown here is derived from an EMBL/GenBank/DDBJ whole genome shotgun (WGS) entry which is preliminary data.</text>
</comment>
<accession>A0A8H8DKI6</accession>
<evidence type="ECO:0000313" key="2">
    <source>
        <dbReference type="EMBL" id="KAG5461723.1"/>
    </source>
</evidence>
<name>A0A8H8DKI6_9FUNG</name>
<gene>
    <name evidence="2" type="ORF">BJ554DRAFT_6035</name>
</gene>